<evidence type="ECO:0000256" key="8">
    <source>
        <dbReference type="ARBA" id="ARBA00035655"/>
    </source>
</evidence>
<evidence type="ECO:0000313" key="10">
    <source>
        <dbReference type="EMBL" id="MBU5484118.1"/>
    </source>
</evidence>
<comment type="caution">
    <text evidence="10">The sequence shown here is derived from an EMBL/GenBank/DDBJ whole genome shotgun (WGS) entry which is preliminary data.</text>
</comment>
<feature type="transmembrane region" description="Helical" evidence="9">
    <location>
        <begin position="12"/>
        <end position="31"/>
    </location>
</feature>
<comment type="subcellular location">
    <subcellularLocation>
        <location evidence="1">Cell inner membrane</location>
        <topology evidence="1">Multi-pass membrane protein</topology>
    </subcellularLocation>
</comment>
<evidence type="ECO:0000256" key="1">
    <source>
        <dbReference type="ARBA" id="ARBA00004429"/>
    </source>
</evidence>
<keyword evidence="4" id="KW-0997">Cell inner membrane</keyword>
<name>A0ABS6EFY0_9CLOT</name>
<dbReference type="InterPro" id="IPR007272">
    <property type="entry name" value="Sulf_transp_TsuA/YedE"/>
</dbReference>
<accession>A0ABS6EFY0</accession>
<keyword evidence="5 9" id="KW-0812">Transmembrane</keyword>
<gene>
    <name evidence="10" type="ORF">KQI86_07230</name>
</gene>
<feature type="transmembrane region" description="Helical" evidence="9">
    <location>
        <begin position="153"/>
        <end position="171"/>
    </location>
</feature>
<dbReference type="EMBL" id="JAHLQF010000002">
    <property type="protein sequence ID" value="MBU5484118.1"/>
    <property type="molecule type" value="Genomic_DNA"/>
</dbReference>
<proteinExistence type="inferred from homology"/>
<evidence type="ECO:0000256" key="9">
    <source>
        <dbReference type="SAM" id="Phobius"/>
    </source>
</evidence>
<organism evidence="10 11">
    <name type="scientific">Clostridium mobile</name>
    <dbReference type="NCBI Taxonomy" id="2841512"/>
    <lineage>
        <taxon>Bacteria</taxon>
        <taxon>Bacillati</taxon>
        <taxon>Bacillota</taxon>
        <taxon>Clostridia</taxon>
        <taxon>Eubacteriales</taxon>
        <taxon>Clostridiaceae</taxon>
        <taxon>Clostridium</taxon>
    </lineage>
</organism>
<dbReference type="PANTHER" id="PTHR30574">
    <property type="entry name" value="INNER MEMBRANE PROTEIN YEDE"/>
    <property type="match status" value="1"/>
</dbReference>
<reference evidence="10 11" key="1">
    <citation type="submission" date="2021-06" db="EMBL/GenBank/DDBJ databases">
        <authorList>
            <person name="Sun Q."/>
            <person name="Li D."/>
        </authorList>
    </citation>
    <scope>NUCLEOTIDE SEQUENCE [LARGE SCALE GENOMIC DNA]</scope>
    <source>
        <strain evidence="10 11">MSJ-11</strain>
    </source>
</reference>
<evidence type="ECO:0000256" key="5">
    <source>
        <dbReference type="ARBA" id="ARBA00022692"/>
    </source>
</evidence>
<evidence type="ECO:0000256" key="2">
    <source>
        <dbReference type="ARBA" id="ARBA00022448"/>
    </source>
</evidence>
<keyword evidence="11" id="KW-1185">Reference proteome</keyword>
<dbReference type="PANTHER" id="PTHR30574:SF1">
    <property type="entry name" value="SULPHUR TRANSPORT DOMAIN-CONTAINING PROTEIN"/>
    <property type="match status" value="1"/>
</dbReference>
<sequence>MKNMIEWLKKPWPYWAGGTLLGIFNVILLGITGTPWHINTGFLTWGIGILDLIGVKAYKWEFFKIFDYTYEDIILNHNLFINKYTILNIGIIIGALIATLLSSQFKLKRLKGKKQTILALVGGIIMGYGARLTSGCNIGSFFSGIPSFSLHAWVYWIFVVLGSIAGTKILSKYLI</sequence>
<evidence type="ECO:0000256" key="3">
    <source>
        <dbReference type="ARBA" id="ARBA00022475"/>
    </source>
</evidence>
<comment type="similarity">
    <text evidence="8">Belongs to the TsuA/YedE (TC 9.B.102) family.</text>
</comment>
<evidence type="ECO:0000256" key="6">
    <source>
        <dbReference type="ARBA" id="ARBA00022989"/>
    </source>
</evidence>
<dbReference type="Pfam" id="PF04143">
    <property type="entry name" value="Sulf_transp"/>
    <property type="match status" value="1"/>
</dbReference>
<feature type="transmembrane region" description="Helical" evidence="9">
    <location>
        <begin position="84"/>
        <end position="103"/>
    </location>
</feature>
<keyword evidence="2" id="KW-0813">Transport</keyword>
<evidence type="ECO:0000313" key="11">
    <source>
        <dbReference type="Proteomes" id="UP000726170"/>
    </source>
</evidence>
<dbReference type="Proteomes" id="UP000726170">
    <property type="component" value="Unassembled WGS sequence"/>
</dbReference>
<protein>
    <submittedName>
        <fullName evidence="10">YeeE/YedE family protein</fullName>
    </submittedName>
</protein>
<dbReference type="RefSeq" id="WP_216439520.1">
    <property type="nucleotide sequence ID" value="NZ_JAHLQF010000002.1"/>
</dbReference>
<keyword evidence="6 9" id="KW-1133">Transmembrane helix</keyword>
<feature type="transmembrane region" description="Helical" evidence="9">
    <location>
        <begin position="115"/>
        <end position="133"/>
    </location>
</feature>
<keyword evidence="3" id="KW-1003">Cell membrane</keyword>
<keyword evidence="7 9" id="KW-0472">Membrane</keyword>
<evidence type="ECO:0000256" key="4">
    <source>
        <dbReference type="ARBA" id="ARBA00022519"/>
    </source>
</evidence>
<evidence type="ECO:0000256" key="7">
    <source>
        <dbReference type="ARBA" id="ARBA00023136"/>
    </source>
</evidence>